<feature type="region of interest" description="Disordered" evidence="1">
    <location>
        <begin position="515"/>
        <end position="545"/>
    </location>
</feature>
<feature type="region of interest" description="Disordered" evidence="1">
    <location>
        <begin position="457"/>
        <end position="476"/>
    </location>
</feature>
<reference evidence="2 3" key="1">
    <citation type="submission" date="2019-07" db="EMBL/GenBank/DDBJ databases">
        <title>Finished genome of Venturia effusa.</title>
        <authorList>
            <person name="Young C.A."/>
            <person name="Cox M.P."/>
            <person name="Ganley A.R.D."/>
            <person name="David W.J."/>
        </authorList>
    </citation>
    <scope>NUCLEOTIDE SEQUENCE [LARGE SCALE GENOMIC DNA]</scope>
    <source>
        <strain evidence="3">albino</strain>
    </source>
</reference>
<gene>
    <name evidence="2" type="ORF">FKW77_009543</name>
</gene>
<dbReference type="EMBL" id="CP042192">
    <property type="protein sequence ID" value="QDS73048.1"/>
    <property type="molecule type" value="Genomic_DNA"/>
</dbReference>
<feature type="compositionally biased region" description="Acidic residues" evidence="1">
    <location>
        <begin position="300"/>
        <end position="310"/>
    </location>
</feature>
<feature type="compositionally biased region" description="Polar residues" evidence="1">
    <location>
        <begin position="70"/>
        <end position="95"/>
    </location>
</feature>
<proteinExistence type="predicted"/>
<sequence>MTYCYPEEREPQAARGGVPGGQPYVSMIVMHVMLPDHAEADPTRPTTATAALIALVDHTETPAEEDGLATPSTASEQPPQPTKSLTGTISRNLTHASLRPPKHRYQKSRWQEGRESRSSNISSDGYPPSALNDGQNSTTAPPLPAEDDGTWGQGRMERNLSRHMKGFARKPGNNTKHVNDENSQLDMLYENQRGLFFFGIPKFSSNSLLQFDPSSWVGSDFKPSAVDITNAQVPDPSWEWAWRTWNDTLVEGHALNSDYFTIHSQPRPRSSVGCDDESSVKAAQVRSPNKIDGTRSPEGAADDEDDDDDYGHDGDVRDIPALLRGLKRASIDREKIVLIEKFLHQAGDELYYLSENMSDIMSLLVFQGSRRQLLSILMNKIASAKAHREEHKARHEPEDAAEGRYIDNMLNAFEAADAHCKRLEYWSDLRAMSRNRAISGDAAQGWGHVWQSAGSVGRESRVEDGQPRPYAKAGIKGKGHLESEVFHIAEENVTKKLAEEEQDDRQMVVAKKLAESRQLTEVGDPGVETAGDRRSPAKLTAFSDH</sequence>
<dbReference type="AlphaFoldDB" id="A0A517LBQ5"/>
<protein>
    <submittedName>
        <fullName evidence="2">Uncharacterized protein</fullName>
    </submittedName>
</protein>
<dbReference type="Proteomes" id="UP000316270">
    <property type="component" value="Chromosome 8"/>
</dbReference>
<dbReference type="STRING" id="50376.A0A517LBQ5"/>
<evidence type="ECO:0000256" key="1">
    <source>
        <dbReference type="SAM" id="MobiDB-lite"/>
    </source>
</evidence>
<accession>A0A517LBQ5</accession>
<feature type="region of interest" description="Disordered" evidence="1">
    <location>
        <begin position="61"/>
        <end position="154"/>
    </location>
</feature>
<keyword evidence="3" id="KW-1185">Reference proteome</keyword>
<evidence type="ECO:0000313" key="3">
    <source>
        <dbReference type="Proteomes" id="UP000316270"/>
    </source>
</evidence>
<organism evidence="2 3">
    <name type="scientific">Venturia effusa</name>
    <dbReference type="NCBI Taxonomy" id="50376"/>
    <lineage>
        <taxon>Eukaryota</taxon>
        <taxon>Fungi</taxon>
        <taxon>Dikarya</taxon>
        <taxon>Ascomycota</taxon>
        <taxon>Pezizomycotina</taxon>
        <taxon>Dothideomycetes</taxon>
        <taxon>Pleosporomycetidae</taxon>
        <taxon>Venturiales</taxon>
        <taxon>Venturiaceae</taxon>
        <taxon>Venturia</taxon>
    </lineage>
</organism>
<name>A0A517LBQ5_9PEZI</name>
<feature type="region of interest" description="Disordered" evidence="1">
    <location>
        <begin position="265"/>
        <end position="313"/>
    </location>
</feature>
<dbReference type="OrthoDB" id="72441at2759"/>
<evidence type="ECO:0000313" key="2">
    <source>
        <dbReference type="EMBL" id="QDS73048.1"/>
    </source>
</evidence>